<organism evidence="1">
    <name type="scientific">Ignisphaera aggregans</name>
    <dbReference type="NCBI Taxonomy" id="334771"/>
    <lineage>
        <taxon>Archaea</taxon>
        <taxon>Thermoproteota</taxon>
        <taxon>Thermoprotei</taxon>
        <taxon>Desulfurococcales</taxon>
        <taxon>Desulfurococcaceae</taxon>
        <taxon>Ignisphaera</taxon>
    </lineage>
</organism>
<dbReference type="AlphaFoldDB" id="A0A7C2Z1K9"/>
<evidence type="ECO:0000313" key="1">
    <source>
        <dbReference type="EMBL" id="HEW53123.1"/>
    </source>
</evidence>
<sequence length="116" mass="13335">MAGRVVEGELRVGDVLKTPDGRLLIVKNIEKGHKKAEKALANEPIGVQIEALGWRPKPKDLEKYSIIKLIERLRKEIEVRYADMPKDTREKFVESELKLKLREELGKIAFEVHSYA</sequence>
<protein>
    <submittedName>
        <fullName evidence="1">Uncharacterized protein</fullName>
    </submittedName>
</protein>
<dbReference type="Gene3D" id="2.40.30.10">
    <property type="entry name" value="Translation factors"/>
    <property type="match status" value="1"/>
</dbReference>
<gene>
    <name evidence="1" type="ORF">ENO77_03005</name>
</gene>
<dbReference type="EMBL" id="DSGT01000009">
    <property type="protein sequence ID" value="HEW53123.1"/>
    <property type="molecule type" value="Genomic_DNA"/>
</dbReference>
<dbReference type="InterPro" id="IPR009000">
    <property type="entry name" value="Transl_B-barrel_sf"/>
</dbReference>
<dbReference type="SUPFAM" id="SSF50447">
    <property type="entry name" value="Translation proteins"/>
    <property type="match status" value="1"/>
</dbReference>
<reference evidence="1" key="1">
    <citation type="journal article" date="2020" name="mSystems">
        <title>Genome- and Community-Level Interaction Insights into Carbon Utilization and Element Cycling Functions of Hydrothermarchaeota in Hydrothermal Sediment.</title>
        <authorList>
            <person name="Zhou Z."/>
            <person name="Liu Y."/>
            <person name="Xu W."/>
            <person name="Pan J."/>
            <person name="Luo Z.H."/>
            <person name="Li M."/>
        </authorList>
    </citation>
    <scope>NUCLEOTIDE SEQUENCE [LARGE SCALE GENOMIC DNA]</scope>
    <source>
        <strain evidence="1">SpSt-16</strain>
    </source>
</reference>
<accession>A0A7C2Z1K9</accession>
<proteinExistence type="predicted"/>
<comment type="caution">
    <text evidence="1">The sequence shown here is derived from an EMBL/GenBank/DDBJ whole genome shotgun (WGS) entry which is preliminary data.</text>
</comment>
<name>A0A7C2Z1K9_9CREN</name>